<organism evidence="1 2">
    <name type="scientific">Chenopodium quinoa</name>
    <name type="common">Quinoa</name>
    <dbReference type="NCBI Taxonomy" id="63459"/>
    <lineage>
        <taxon>Eukaryota</taxon>
        <taxon>Viridiplantae</taxon>
        <taxon>Streptophyta</taxon>
        <taxon>Embryophyta</taxon>
        <taxon>Tracheophyta</taxon>
        <taxon>Spermatophyta</taxon>
        <taxon>Magnoliopsida</taxon>
        <taxon>eudicotyledons</taxon>
        <taxon>Gunneridae</taxon>
        <taxon>Pentapetalae</taxon>
        <taxon>Caryophyllales</taxon>
        <taxon>Chenopodiaceae</taxon>
        <taxon>Chenopodioideae</taxon>
        <taxon>Atripliceae</taxon>
        <taxon>Chenopodium</taxon>
    </lineage>
</organism>
<evidence type="ECO:0008006" key="3">
    <source>
        <dbReference type="Google" id="ProtNLM"/>
    </source>
</evidence>
<dbReference type="Proteomes" id="UP000596660">
    <property type="component" value="Unplaced"/>
</dbReference>
<evidence type="ECO:0000313" key="2">
    <source>
        <dbReference type="Proteomes" id="UP000596660"/>
    </source>
</evidence>
<evidence type="ECO:0000313" key="1">
    <source>
        <dbReference type="EnsemblPlants" id="AUR62037786-RA:cds"/>
    </source>
</evidence>
<dbReference type="AlphaFoldDB" id="A0A803MZE6"/>
<protein>
    <recommendedName>
        <fullName evidence="3">DUF4216 domain-containing protein</fullName>
    </recommendedName>
</protein>
<reference evidence="1" key="1">
    <citation type="journal article" date="2017" name="Nature">
        <title>The genome of Chenopodium quinoa.</title>
        <authorList>
            <person name="Jarvis D.E."/>
            <person name="Ho Y.S."/>
            <person name="Lightfoot D.J."/>
            <person name="Schmoeckel S.M."/>
            <person name="Li B."/>
            <person name="Borm T.J.A."/>
            <person name="Ohyanagi H."/>
            <person name="Mineta K."/>
            <person name="Michell C.T."/>
            <person name="Saber N."/>
            <person name="Kharbatia N.M."/>
            <person name="Rupper R.R."/>
            <person name="Sharp A.R."/>
            <person name="Dally N."/>
            <person name="Boughton B.A."/>
            <person name="Woo Y.H."/>
            <person name="Gao G."/>
            <person name="Schijlen E.G.W.M."/>
            <person name="Guo X."/>
            <person name="Momin A.A."/>
            <person name="Negrao S."/>
            <person name="Al-Babili S."/>
            <person name="Gehring C."/>
            <person name="Roessner U."/>
            <person name="Jung C."/>
            <person name="Murphy K."/>
            <person name="Arold S.T."/>
            <person name="Gojobori T."/>
            <person name="van der Linden C.G."/>
            <person name="van Loo E.N."/>
            <person name="Jellen E.N."/>
            <person name="Maughan P.J."/>
            <person name="Tester M."/>
        </authorList>
    </citation>
    <scope>NUCLEOTIDE SEQUENCE [LARGE SCALE GENOMIC DNA]</scope>
    <source>
        <strain evidence="1">cv. PI 614886</strain>
    </source>
</reference>
<keyword evidence="2" id="KW-1185">Reference proteome</keyword>
<proteinExistence type="predicted"/>
<name>A0A803MZE6_CHEQI</name>
<dbReference type="Gramene" id="AUR62037786-RA">
    <property type="protein sequence ID" value="AUR62037786-RA:cds"/>
    <property type="gene ID" value="AUR62037786"/>
</dbReference>
<dbReference type="PANTHER" id="PTHR48258:SF15">
    <property type="entry name" value="OS02G0543900 PROTEIN"/>
    <property type="match status" value="1"/>
</dbReference>
<dbReference type="EnsemblPlants" id="AUR62037786-RA">
    <property type="protein sequence ID" value="AUR62037786-RA:cds"/>
    <property type="gene ID" value="AUR62037786"/>
</dbReference>
<reference evidence="1" key="2">
    <citation type="submission" date="2021-03" db="UniProtKB">
        <authorList>
            <consortium name="EnsemblPlants"/>
        </authorList>
    </citation>
    <scope>IDENTIFICATION</scope>
</reference>
<sequence>MLTGAEEFHKIKEMEDFDDSNTWKKENIFSTLLDLDGKSKDNLKARWDLKKWGIREELHPLEKISRSGIKRYELPPAPYTMSKDEKRRFCKTLNDIKVPNASNICVNLQQAKLLGLKSHDCHILMQQILPVALRGLLSKDVLAILFDLCGYFRDICSKNLDVDELKRHEAQIPIIIVQAGELKRRSRPRHLTLNVIERLQHETFHDWFRQHGKTKSMHEPYIFATQAEQVFYVEDYSDLNWLVAIKMKPKDVYDLGDDDIREDKENELYHISILKDILDDGNGNLCWLRRGVEGTMVDDDS</sequence>
<dbReference type="PANTHER" id="PTHR48258">
    <property type="entry name" value="DUF4218 DOMAIN-CONTAINING PROTEIN-RELATED"/>
    <property type="match status" value="1"/>
</dbReference>
<accession>A0A803MZE6</accession>